<dbReference type="EMBL" id="OY660880">
    <property type="protein sequence ID" value="CAJ1077445.1"/>
    <property type="molecule type" value="Genomic_DNA"/>
</dbReference>
<reference evidence="1" key="1">
    <citation type="submission" date="2023-08" db="EMBL/GenBank/DDBJ databases">
        <authorList>
            <person name="Alioto T."/>
            <person name="Alioto T."/>
            <person name="Gomez Garrido J."/>
        </authorList>
    </citation>
    <scope>NUCLEOTIDE SEQUENCE</scope>
</reference>
<organism evidence="1 2">
    <name type="scientific">Xyrichtys novacula</name>
    <name type="common">Pearly razorfish</name>
    <name type="synonym">Hemipteronotus novacula</name>
    <dbReference type="NCBI Taxonomy" id="13765"/>
    <lineage>
        <taxon>Eukaryota</taxon>
        <taxon>Metazoa</taxon>
        <taxon>Chordata</taxon>
        <taxon>Craniata</taxon>
        <taxon>Vertebrata</taxon>
        <taxon>Euteleostomi</taxon>
        <taxon>Actinopterygii</taxon>
        <taxon>Neopterygii</taxon>
        <taxon>Teleostei</taxon>
        <taxon>Neoteleostei</taxon>
        <taxon>Acanthomorphata</taxon>
        <taxon>Eupercaria</taxon>
        <taxon>Labriformes</taxon>
        <taxon>Labridae</taxon>
        <taxon>Xyrichtys</taxon>
    </lineage>
</organism>
<dbReference type="Proteomes" id="UP001178508">
    <property type="component" value="Chromosome 17"/>
</dbReference>
<accession>A0AAV1GVQ4</accession>
<gene>
    <name evidence="1" type="ORF">XNOV1_A017869</name>
</gene>
<dbReference type="AlphaFoldDB" id="A0AAV1GVQ4"/>
<dbReference type="SUPFAM" id="SSF117281">
    <property type="entry name" value="Kelch motif"/>
    <property type="match status" value="1"/>
</dbReference>
<name>A0AAV1GVQ4_XYRNO</name>
<evidence type="ECO:0000313" key="2">
    <source>
        <dbReference type="Proteomes" id="UP001178508"/>
    </source>
</evidence>
<dbReference type="InterPro" id="IPR015915">
    <property type="entry name" value="Kelch-typ_b-propeller"/>
</dbReference>
<keyword evidence="2" id="KW-1185">Reference proteome</keyword>
<protein>
    <submittedName>
        <fullName evidence="1">Kelch-like protein 29</fullName>
    </submittedName>
</protein>
<proteinExistence type="predicted"/>
<sequence length="143" mass="15529">MDEIASVCPDWLFTLLKETGSWEMLELIMTNIVAGASAGVCLHRIAGHGLSQDTAGGTFCKVCVSFLGSAEVIILVGEHQAIEMNQRFLTAVTCFNPQNNKWYPLAGLPFYDRDFFSVILAGDDIYLSDTCSQLVSNAALTSV</sequence>
<evidence type="ECO:0000313" key="1">
    <source>
        <dbReference type="EMBL" id="CAJ1077445.1"/>
    </source>
</evidence>